<dbReference type="AlphaFoldDB" id="A0A0V7ZK26"/>
<evidence type="ECO:0000313" key="2">
    <source>
        <dbReference type="EMBL" id="KST64575.1"/>
    </source>
</evidence>
<evidence type="ECO:0000313" key="1">
    <source>
        <dbReference type="EMBL" id="KST63443.1"/>
    </source>
</evidence>
<keyword evidence="3" id="KW-1185">Reference proteome</keyword>
<protein>
    <submittedName>
        <fullName evidence="2">Uncharacterized protein</fullName>
    </submittedName>
</protein>
<dbReference type="RefSeq" id="WP_027845906.1">
    <property type="nucleotide sequence ID" value="NZ_LMTZ01000119.1"/>
</dbReference>
<organism evidence="2 3">
    <name type="scientific">Mastigocoleus testarum BC008</name>
    <dbReference type="NCBI Taxonomy" id="371196"/>
    <lineage>
        <taxon>Bacteria</taxon>
        <taxon>Bacillati</taxon>
        <taxon>Cyanobacteriota</taxon>
        <taxon>Cyanophyceae</taxon>
        <taxon>Nostocales</taxon>
        <taxon>Hapalosiphonaceae</taxon>
        <taxon>Mastigocoleus</taxon>
    </lineage>
</organism>
<dbReference type="EMBL" id="LMTZ01000119">
    <property type="protein sequence ID" value="KST64575.1"/>
    <property type="molecule type" value="Genomic_DNA"/>
</dbReference>
<accession>A0A0V7ZK26</accession>
<reference evidence="2 3" key="1">
    <citation type="journal article" date="2015" name="Genome Announc.">
        <title>Draft Genome of the Euendolithic (true boring) Cyanobacterium Mastigocoleus testarum strain BC008.</title>
        <authorList>
            <person name="Guida B.S."/>
            <person name="Garcia-Pichel F."/>
        </authorList>
    </citation>
    <scope>NUCLEOTIDE SEQUENCE [LARGE SCALE GENOMIC DNA]</scope>
    <source>
        <strain evidence="2 3">BC008</strain>
    </source>
</reference>
<dbReference type="Proteomes" id="UP000053372">
    <property type="component" value="Unassembled WGS sequence"/>
</dbReference>
<comment type="caution">
    <text evidence="2">The sequence shown here is derived from an EMBL/GenBank/DDBJ whole genome shotgun (WGS) entry which is preliminary data.</text>
</comment>
<name>A0A0V7ZK26_9CYAN</name>
<sequence>MRQQQLKAYLQLIQELLSCAHGEEWTLLERNEQLVTPDLVQVMEEIAMQLKSDGRLDAAKYLQHWAGQINHLFEQAVHHQSNDEKSQAYLQLIQDLLDCPSGSEADILESHQNLIDPNLVRMMKQVAVQMATRQEKGAARFLSNLAAEISRNLVPVKNFKANLQKDAKEAILDTNHHFPDFKLDDESALEDIDGEIPQFDPLNETFAKTENITPQSIHFEERLTEITQSLINLQEILFSRLQPVNPLWYMDILERAYTLGWVLTTEEVEELIGVKPRCEAGKNSYQRGCWMFVKAGKMGLHTGWRVIKEEVEVSEEV</sequence>
<evidence type="ECO:0000313" key="3">
    <source>
        <dbReference type="Proteomes" id="UP000053372"/>
    </source>
</evidence>
<gene>
    <name evidence="1" type="ORF">BC008_13335</name>
    <name evidence="2" type="ORF">BC008_18275</name>
</gene>
<dbReference type="EMBL" id="LMTZ01000138">
    <property type="protein sequence ID" value="KST63443.1"/>
    <property type="molecule type" value="Genomic_DNA"/>
</dbReference>
<proteinExistence type="predicted"/>